<keyword evidence="4 7" id="KW-0255">Endonuclease</keyword>
<dbReference type="GO" id="GO:0008270">
    <property type="term" value="F:zinc ion binding"/>
    <property type="evidence" value="ECO:0007669"/>
    <property type="project" value="UniProtKB-UniRule"/>
</dbReference>
<comment type="function">
    <text evidence="7">Single strand-specific metallo-endoribonuclease involved in late-stage 70S ribosome quality control and in maturation of the 3' terminus of the 16S rRNA.</text>
</comment>
<keyword evidence="5 7" id="KW-0378">Hydrolase</keyword>
<dbReference type="EMBL" id="FOIR01000001">
    <property type="protein sequence ID" value="SEV92775.1"/>
    <property type="molecule type" value="Genomic_DNA"/>
</dbReference>
<dbReference type="Pfam" id="PF02130">
    <property type="entry name" value="YbeY"/>
    <property type="match status" value="1"/>
</dbReference>
<evidence type="ECO:0000256" key="1">
    <source>
        <dbReference type="ARBA" id="ARBA00010875"/>
    </source>
</evidence>
<feature type="binding site" evidence="7">
    <location>
        <position position="114"/>
    </location>
    <ligand>
        <name>Zn(2+)</name>
        <dbReference type="ChEBI" id="CHEBI:29105"/>
        <note>catalytic</note>
    </ligand>
</feature>
<dbReference type="EC" id="3.1.-.-" evidence="7"/>
<protein>
    <recommendedName>
        <fullName evidence="7">Endoribonuclease YbeY</fullName>
        <ecNumber evidence="7">3.1.-.-</ecNumber>
    </recommendedName>
</protein>
<evidence type="ECO:0000256" key="2">
    <source>
        <dbReference type="ARBA" id="ARBA00022722"/>
    </source>
</evidence>
<dbReference type="HAMAP" id="MF_00009">
    <property type="entry name" value="Endoribonucl_YbeY"/>
    <property type="match status" value="1"/>
</dbReference>
<evidence type="ECO:0000256" key="6">
    <source>
        <dbReference type="ARBA" id="ARBA00022833"/>
    </source>
</evidence>
<gene>
    <name evidence="7" type="primary">ybeY</name>
    <name evidence="8" type="ORF">SAMN05216290_0737</name>
</gene>
<evidence type="ECO:0000256" key="5">
    <source>
        <dbReference type="ARBA" id="ARBA00022801"/>
    </source>
</evidence>
<dbReference type="Proteomes" id="UP000199437">
    <property type="component" value="Unassembled WGS sequence"/>
</dbReference>
<evidence type="ECO:0000256" key="3">
    <source>
        <dbReference type="ARBA" id="ARBA00022723"/>
    </source>
</evidence>
<dbReference type="GO" id="GO:0004222">
    <property type="term" value="F:metalloendopeptidase activity"/>
    <property type="evidence" value="ECO:0007669"/>
    <property type="project" value="InterPro"/>
</dbReference>
<organism evidence="8 9">
    <name type="scientific">Roseivirga pacifica</name>
    <dbReference type="NCBI Taxonomy" id="1267423"/>
    <lineage>
        <taxon>Bacteria</taxon>
        <taxon>Pseudomonadati</taxon>
        <taxon>Bacteroidota</taxon>
        <taxon>Cytophagia</taxon>
        <taxon>Cytophagales</taxon>
        <taxon>Roseivirgaceae</taxon>
        <taxon>Roseivirga</taxon>
    </lineage>
</organism>
<dbReference type="SUPFAM" id="SSF55486">
    <property type="entry name" value="Metalloproteases ('zincins'), catalytic domain"/>
    <property type="match status" value="1"/>
</dbReference>
<comment type="cofactor">
    <cofactor evidence="7">
        <name>Zn(2+)</name>
        <dbReference type="ChEBI" id="CHEBI:29105"/>
    </cofactor>
    <text evidence="7">Binds 1 zinc ion.</text>
</comment>
<dbReference type="InterPro" id="IPR023091">
    <property type="entry name" value="MetalPrtase_cat_dom_sf_prd"/>
</dbReference>
<keyword evidence="7" id="KW-0963">Cytoplasm</keyword>
<keyword evidence="2 7" id="KW-0540">Nuclease</keyword>
<reference evidence="9" key="1">
    <citation type="submission" date="2016-10" db="EMBL/GenBank/DDBJ databases">
        <authorList>
            <person name="Varghese N."/>
            <person name="Submissions S."/>
        </authorList>
    </citation>
    <scope>NUCLEOTIDE SEQUENCE [LARGE SCALE GENOMIC DNA]</scope>
    <source>
        <strain evidence="9">CGMCC 1.12402</strain>
    </source>
</reference>
<keyword evidence="9" id="KW-1185">Reference proteome</keyword>
<dbReference type="GO" id="GO:0005737">
    <property type="term" value="C:cytoplasm"/>
    <property type="evidence" value="ECO:0007669"/>
    <property type="project" value="UniProtKB-SubCell"/>
</dbReference>
<keyword evidence="6 7" id="KW-0862">Zinc</keyword>
<dbReference type="AlphaFoldDB" id="A0A1I0MWL5"/>
<accession>A0A1I0MWL5</accession>
<dbReference type="GO" id="GO:0006364">
    <property type="term" value="P:rRNA processing"/>
    <property type="evidence" value="ECO:0007669"/>
    <property type="project" value="UniProtKB-UniRule"/>
</dbReference>
<keyword evidence="3 7" id="KW-0479">Metal-binding</keyword>
<dbReference type="NCBIfam" id="TIGR00043">
    <property type="entry name" value="rRNA maturation RNase YbeY"/>
    <property type="match status" value="1"/>
</dbReference>
<dbReference type="RefSeq" id="WP_090257026.1">
    <property type="nucleotide sequence ID" value="NZ_FOIR01000001.1"/>
</dbReference>
<evidence type="ECO:0000313" key="8">
    <source>
        <dbReference type="EMBL" id="SEV92775.1"/>
    </source>
</evidence>
<dbReference type="OrthoDB" id="9811984at2"/>
<keyword evidence="7" id="KW-0698">rRNA processing</keyword>
<dbReference type="PANTHER" id="PTHR46986">
    <property type="entry name" value="ENDORIBONUCLEASE YBEY, CHLOROPLASTIC"/>
    <property type="match status" value="1"/>
</dbReference>
<keyword evidence="7" id="KW-0690">Ribosome biogenesis</keyword>
<evidence type="ECO:0000313" key="9">
    <source>
        <dbReference type="Proteomes" id="UP000199437"/>
    </source>
</evidence>
<name>A0A1I0MWL5_9BACT</name>
<dbReference type="Gene3D" id="3.40.390.30">
    <property type="entry name" value="Metalloproteases ('zincins'), catalytic domain"/>
    <property type="match status" value="1"/>
</dbReference>
<feature type="binding site" evidence="7">
    <location>
        <position position="120"/>
    </location>
    <ligand>
        <name>Zn(2+)</name>
        <dbReference type="ChEBI" id="CHEBI:29105"/>
        <note>catalytic</note>
    </ligand>
</feature>
<dbReference type="STRING" id="1267423.SAMN05216290_0737"/>
<comment type="similarity">
    <text evidence="1 7">Belongs to the endoribonuclease YbeY family.</text>
</comment>
<dbReference type="GO" id="GO:0004521">
    <property type="term" value="F:RNA endonuclease activity"/>
    <property type="evidence" value="ECO:0007669"/>
    <property type="project" value="UniProtKB-UniRule"/>
</dbReference>
<comment type="subcellular location">
    <subcellularLocation>
        <location evidence="7">Cytoplasm</location>
    </subcellularLocation>
</comment>
<proteinExistence type="inferred from homology"/>
<evidence type="ECO:0000256" key="4">
    <source>
        <dbReference type="ARBA" id="ARBA00022759"/>
    </source>
</evidence>
<dbReference type="InterPro" id="IPR002036">
    <property type="entry name" value="YbeY"/>
</dbReference>
<sequence>MSAINFFSEDVSFVLKQKRIIRQWVNQICTQYGQKIDSVNFIYCSDNYLLKINQDYLDHDYFTDIITFDEREDLSEPITADIFISVDRVKDNAKTVGTTFTQELHRVMIHGMLHMLGEDDKTEAAKQQMRKSEEASLSLLQL</sequence>
<feature type="binding site" evidence="7">
    <location>
        <position position="110"/>
    </location>
    <ligand>
        <name>Zn(2+)</name>
        <dbReference type="ChEBI" id="CHEBI:29105"/>
        <note>catalytic</note>
    </ligand>
</feature>
<evidence type="ECO:0000256" key="7">
    <source>
        <dbReference type="HAMAP-Rule" id="MF_00009"/>
    </source>
</evidence>
<dbReference type="PANTHER" id="PTHR46986:SF1">
    <property type="entry name" value="ENDORIBONUCLEASE YBEY, CHLOROPLASTIC"/>
    <property type="match status" value="1"/>
</dbReference>
<dbReference type="GeneID" id="99985477"/>